<feature type="domain" description="Glycosyl transferase family 1" evidence="1">
    <location>
        <begin position="187"/>
        <end position="327"/>
    </location>
</feature>
<dbReference type="Gene3D" id="3.40.50.2000">
    <property type="entry name" value="Glycogen Phosphorylase B"/>
    <property type="match status" value="2"/>
</dbReference>
<gene>
    <name evidence="2" type="ORF">KA717_30455</name>
</gene>
<dbReference type="PANTHER" id="PTHR45947">
    <property type="entry name" value="SULFOQUINOVOSYL TRANSFERASE SQD2"/>
    <property type="match status" value="1"/>
</dbReference>
<dbReference type="SUPFAM" id="SSF53756">
    <property type="entry name" value="UDP-Glycosyltransferase/glycogen phosphorylase"/>
    <property type="match status" value="1"/>
</dbReference>
<sequence>MKLLFVSSPVSSLNSGRLGGVALNIQDISREMLRRGHQLQIVAPPDSAVASLPIKEIAGEIQPLIPEPTYNDPVLIPDNTVLGNMWDYARKVQADCDLIVDFGYEWLPFYLSPFFSCPVLHYVCIGSWTAVMDRAIERLAHLCPGTLGAHTRSQAATYSVPESFRILGGAVDITQYEFCPEPGDSLAWVGRISPEKGLEDAVAAADATGINLKVFGYLQDREYWEQIRQNYPHAAMEYMGFLPTEKFQTELGKCRALLMTHKWVEALGRVALEALACGVPVISYRRGGPSEIVVDGKTGWLVEPDNLEELIGAMKRIDQIDRHRCRQRVEREYSLPAFADRVQQWFQDVLHHR</sequence>
<reference evidence="2" key="1">
    <citation type="submission" date="2021-04" db="EMBL/GenBank/DDBJ databases">
        <title>Genome sequence of Woronichinia naegeliana from Washington state freshwater lake bloom.</title>
        <authorList>
            <person name="Dreher T.W."/>
        </authorList>
    </citation>
    <scope>NUCLEOTIDE SEQUENCE</scope>
    <source>
        <strain evidence="2">WA131</strain>
    </source>
</reference>
<evidence type="ECO:0000259" key="1">
    <source>
        <dbReference type="Pfam" id="PF00534"/>
    </source>
</evidence>
<evidence type="ECO:0000313" key="2">
    <source>
        <dbReference type="EMBL" id="UXE59971.1"/>
    </source>
</evidence>
<organism evidence="2">
    <name type="scientific">Woronichinia naegeliana WA131</name>
    <dbReference type="NCBI Taxonomy" id="2824559"/>
    <lineage>
        <taxon>Bacteria</taxon>
        <taxon>Bacillati</taxon>
        <taxon>Cyanobacteriota</taxon>
        <taxon>Cyanophyceae</taxon>
        <taxon>Synechococcales</taxon>
        <taxon>Coelosphaeriaceae</taxon>
        <taxon>Woronichinia</taxon>
    </lineage>
</organism>
<dbReference type="InterPro" id="IPR050194">
    <property type="entry name" value="Glycosyltransferase_grp1"/>
</dbReference>
<dbReference type="InterPro" id="IPR001296">
    <property type="entry name" value="Glyco_trans_1"/>
</dbReference>
<dbReference type="EMBL" id="CP073041">
    <property type="protein sequence ID" value="UXE59971.1"/>
    <property type="molecule type" value="Genomic_DNA"/>
</dbReference>
<name>A0A977KU47_9CYAN</name>
<dbReference type="Pfam" id="PF00534">
    <property type="entry name" value="Glycos_transf_1"/>
    <property type="match status" value="1"/>
</dbReference>
<dbReference type="KEGG" id="wna:KA717_30455"/>
<dbReference type="CDD" id="cd03802">
    <property type="entry name" value="GT4_AviGT4-like"/>
    <property type="match status" value="1"/>
</dbReference>
<dbReference type="AlphaFoldDB" id="A0A977KU47"/>
<dbReference type="GO" id="GO:0016757">
    <property type="term" value="F:glycosyltransferase activity"/>
    <property type="evidence" value="ECO:0007669"/>
    <property type="project" value="InterPro"/>
</dbReference>
<dbReference type="Proteomes" id="UP001065613">
    <property type="component" value="Chromosome"/>
</dbReference>
<protein>
    <submittedName>
        <fullName evidence="2">Glycosyltransferase family 4 protein</fullName>
    </submittedName>
</protein>
<proteinExistence type="predicted"/>
<accession>A0A977KU47</accession>
<dbReference type="PANTHER" id="PTHR45947:SF3">
    <property type="entry name" value="SULFOQUINOVOSYL TRANSFERASE SQD2"/>
    <property type="match status" value="1"/>
</dbReference>